<name>A0A9W9YYA3_9CNID</name>
<dbReference type="AlphaFoldDB" id="A0A9W9YYA3"/>
<evidence type="ECO:0000313" key="2">
    <source>
        <dbReference type="EMBL" id="KAJ7371808.1"/>
    </source>
</evidence>
<comment type="caution">
    <text evidence="2">The sequence shown here is derived from an EMBL/GenBank/DDBJ whole genome shotgun (WGS) entry which is preliminary data.</text>
</comment>
<feature type="signal peptide" evidence="1">
    <location>
        <begin position="1"/>
        <end position="18"/>
    </location>
</feature>
<proteinExistence type="predicted"/>
<keyword evidence="3" id="KW-1185">Reference proteome</keyword>
<organism evidence="2 3">
    <name type="scientific">Desmophyllum pertusum</name>
    <dbReference type="NCBI Taxonomy" id="174260"/>
    <lineage>
        <taxon>Eukaryota</taxon>
        <taxon>Metazoa</taxon>
        <taxon>Cnidaria</taxon>
        <taxon>Anthozoa</taxon>
        <taxon>Hexacorallia</taxon>
        <taxon>Scleractinia</taxon>
        <taxon>Caryophylliina</taxon>
        <taxon>Caryophylliidae</taxon>
        <taxon>Desmophyllum</taxon>
    </lineage>
</organism>
<accession>A0A9W9YYA3</accession>
<sequence length="81" mass="8868">MKTVLALIVLAAFSFSLAFKDNYLEELWEDQSDIAWDGTASVVLQNKVYQCSDVTGCGCPMLLCTGNKTCERHDETPSSAS</sequence>
<dbReference type="OrthoDB" id="10412070at2759"/>
<dbReference type="EMBL" id="MU826842">
    <property type="protein sequence ID" value="KAJ7371808.1"/>
    <property type="molecule type" value="Genomic_DNA"/>
</dbReference>
<dbReference type="Proteomes" id="UP001163046">
    <property type="component" value="Unassembled WGS sequence"/>
</dbReference>
<gene>
    <name evidence="2" type="ORF">OS493_023149</name>
</gene>
<reference evidence="2" key="1">
    <citation type="submission" date="2023-01" db="EMBL/GenBank/DDBJ databases">
        <title>Genome assembly of the deep-sea coral Lophelia pertusa.</title>
        <authorList>
            <person name="Herrera S."/>
            <person name="Cordes E."/>
        </authorList>
    </citation>
    <scope>NUCLEOTIDE SEQUENCE</scope>
    <source>
        <strain evidence="2">USNM1676648</strain>
        <tissue evidence="2">Polyp</tissue>
    </source>
</reference>
<feature type="chain" id="PRO_5040727758" evidence="1">
    <location>
        <begin position="19"/>
        <end position="81"/>
    </location>
</feature>
<protein>
    <submittedName>
        <fullName evidence="2">Uncharacterized protein</fullName>
    </submittedName>
</protein>
<evidence type="ECO:0000256" key="1">
    <source>
        <dbReference type="SAM" id="SignalP"/>
    </source>
</evidence>
<keyword evidence="1" id="KW-0732">Signal</keyword>
<evidence type="ECO:0000313" key="3">
    <source>
        <dbReference type="Proteomes" id="UP001163046"/>
    </source>
</evidence>